<evidence type="ECO:0000313" key="3">
    <source>
        <dbReference type="EMBL" id="QEE49641.1"/>
    </source>
</evidence>
<evidence type="ECO:0000313" key="4">
    <source>
        <dbReference type="Proteomes" id="UP000321222"/>
    </source>
</evidence>
<keyword evidence="2" id="KW-1133">Transmembrane helix</keyword>
<evidence type="ECO:0000256" key="1">
    <source>
        <dbReference type="SAM" id="MobiDB-lite"/>
    </source>
</evidence>
<feature type="transmembrane region" description="Helical" evidence="2">
    <location>
        <begin position="98"/>
        <end position="117"/>
    </location>
</feature>
<keyword evidence="2" id="KW-0812">Transmembrane</keyword>
<name>A0A5B9FTT2_9FLAO</name>
<dbReference type="OrthoDB" id="1380920at2"/>
<keyword evidence="4" id="KW-1185">Reference proteome</keyword>
<dbReference type="RefSeq" id="WP_147583149.1">
    <property type="nucleotide sequence ID" value="NZ_CP042831.1"/>
</dbReference>
<sequence length="155" mass="16682">MPYKIIGKIVGDDGYPIYQSALIEELNNKGEQIASVLSDADTGDFIFLPLGENSLIRISSPGYKELKFAAKDVPYPKITLYALDSSVINFTRTKPTNAGLYIALGTIALVAIAAYAIQKNDQKKQAATAPVKSLPAAKPKTNTKPQARPVKTVTV</sequence>
<dbReference type="EMBL" id="CP042831">
    <property type="protein sequence ID" value="QEE49641.1"/>
    <property type="molecule type" value="Genomic_DNA"/>
</dbReference>
<dbReference type="Proteomes" id="UP000321222">
    <property type="component" value="Chromosome"/>
</dbReference>
<gene>
    <name evidence="3" type="ORF">FUA48_08605</name>
</gene>
<reference evidence="3 4" key="1">
    <citation type="submission" date="2019-08" db="EMBL/GenBank/DDBJ databases">
        <title>Flavobacterium alkalisoli sp. nov., isolated from rhizosphere soil of Suaeda salsa.</title>
        <authorList>
            <person name="Sun J.-Q."/>
            <person name="Xu L."/>
        </authorList>
    </citation>
    <scope>NUCLEOTIDE SEQUENCE [LARGE SCALE GENOMIC DNA]</scope>
    <source>
        <strain evidence="3 4">XS-5</strain>
    </source>
</reference>
<keyword evidence="2" id="KW-0472">Membrane</keyword>
<dbReference type="KEGG" id="fak:FUA48_08605"/>
<feature type="region of interest" description="Disordered" evidence="1">
    <location>
        <begin position="128"/>
        <end position="155"/>
    </location>
</feature>
<proteinExistence type="predicted"/>
<accession>A0A5B9FTT2</accession>
<evidence type="ECO:0000256" key="2">
    <source>
        <dbReference type="SAM" id="Phobius"/>
    </source>
</evidence>
<protein>
    <submittedName>
        <fullName evidence="3">Uncharacterized protein</fullName>
    </submittedName>
</protein>
<dbReference type="AlphaFoldDB" id="A0A5B9FTT2"/>
<organism evidence="3 4">
    <name type="scientific">Flavobacterium alkalisoli</name>
    <dbReference type="NCBI Taxonomy" id="2602769"/>
    <lineage>
        <taxon>Bacteria</taxon>
        <taxon>Pseudomonadati</taxon>
        <taxon>Bacteroidota</taxon>
        <taxon>Flavobacteriia</taxon>
        <taxon>Flavobacteriales</taxon>
        <taxon>Flavobacteriaceae</taxon>
        <taxon>Flavobacterium</taxon>
    </lineage>
</organism>